<name>A0A0G0P9F6_UNCC2</name>
<proteinExistence type="predicted"/>
<sequence>MPNEEETTPEVEATDVVDTEEETTDAEETETEEA</sequence>
<comment type="caution">
    <text evidence="2">The sequence shown here is derived from an EMBL/GenBank/DDBJ whole genome shotgun (WGS) entry which is preliminary data.</text>
</comment>
<feature type="region of interest" description="Disordered" evidence="1">
    <location>
        <begin position="1"/>
        <end position="34"/>
    </location>
</feature>
<gene>
    <name evidence="2" type="ORF">UT18_C0007G0010</name>
</gene>
<accession>A0A0G0P9F6</accession>
<protein>
    <submittedName>
        <fullName evidence="2">Uncharacterized protein</fullName>
    </submittedName>
</protein>
<evidence type="ECO:0000313" key="3">
    <source>
        <dbReference type="Proteomes" id="UP000034207"/>
    </source>
</evidence>
<organism evidence="2 3">
    <name type="scientific">candidate division CPR2 bacterium GW2011_GWC2_39_10</name>
    <dbReference type="NCBI Taxonomy" id="1618345"/>
    <lineage>
        <taxon>Bacteria</taxon>
        <taxon>Bacteria division CPR2</taxon>
    </lineage>
</organism>
<dbReference type="EMBL" id="LBVV01000007">
    <property type="protein sequence ID" value="KKQ94754.1"/>
    <property type="molecule type" value="Genomic_DNA"/>
</dbReference>
<reference evidence="2 3" key="1">
    <citation type="journal article" date="2015" name="Nature">
        <title>rRNA introns, odd ribosomes, and small enigmatic genomes across a large radiation of phyla.</title>
        <authorList>
            <person name="Brown C.T."/>
            <person name="Hug L.A."/>
            <person name="Thomas B.C."/>
            <person name="Sharon I."/>
            <person name="Castelle C.J."/>
            <person name="Singh A."/>
            <person name="Wilkins M.J."/>
            <person name="Williams K.H."/>
            <person name="Banfield J.F."/>
        </authorList>
    </citation>
    <scope>NUCLEOTIDE SEQUENCE [LARGE SCALE GENOMIC DNA]</scope>
</reference>
<evidence type="ECO:0000256" key="1">
    <source>
        <dbReference type="SAM" id="MobiDB-lite"/>
    </source>
</evidence>
<evidence type="ECO:0000313" key="2">
    <source>
        <dbReference type="EMBL" id="KKQ94754.1"/>
    </source>
</evidence>
<dbReference type="STRING" id="1618345.UT18_C0007G0010"/>
<dbReference type="Proteomes" id="UP000034207">
    <property type="component" value="Unassembled WGS sequence"/>
</dbReference>
<dbReference type="AlphaFoldDB" id="A0A0G0P9F6"/>